<evidence type="ECO:0000313" key="10">
    <source>
        <dbReference type="Proteomes" id="UP000541535"/>
    </source>
</evidence>
<feature type="transmembrane region" description="Helical" evidence="6">
    <location>
        <begin position="181"/>
        <end position="202"/>
    </location>
</feature>
<dbReference type="Proteomes" id="UP000541535">
    <property type="component" value="Unassembled WGS sequence"/>
</dbReference>
<feature type="transmembrane region" description="Helical" evidence="6">
    <location>
        <begin position="303"/>
        <end position="322"/>
    </location>
</feature>
<keyword evidence="3 6" id="KW-0812">Transmembrane</keyword>
<keyword evidence="10" id="KW-1185">Reference proteome</keyword>
<feature type="transmembrane region" description="Helical" evidence="6">
    <location>
        <begin position="33"/>
        <end position="54"/>
    </location>
</feature>
<dbReference type="RefSeq" id="WP_183439282.1">
    <property type="nucleotide sequence ID" value="NZ_JACHXD010000001.1"/>
</dbReference>
<evidence type="ECO:0000256" key="3">
    <source>
        <dbReference type="ARBA" id="ARBA00022692"/>
    </source>
</evidence>
<name>A0A7W5B6I9_9BURK</name>
<feature type="transmembrane region" description="Helical" evidence="6">
    <location>
        <begin position="209"/>
        <end position="227"/>
    </location>
</feature>
<keyword evidence="5 6" id="KW-0472">Membrane</keyword>
<keyword evidence="4 6" id="KW-1133">Transmembrane helix</keyword>
<dbReference type="Gene3D" id="1.10.3730.20">
    <property type="match status" value="1"/>
</dbReference>
<feature type="transmembrane region" description="Helical" evidence="6">
    <location>
        <begin position="150"/>
        <end position="169"/>
    </location>
</feature>
<feature type="chain" id="PRO_5030551020" evidence="7">
    <location>
        <begin position="23"/>
        <end position="330"/>
    </location>
</feature>
<sequence length="330" mass="33860">MTTASAKCPAVSALPSAPKAQATPTKAAAPMAVYAKLVACTFLWGGTFIAGRIASAALPVTVAATVRFAIAAILLLLVAWRLEGGLPRLSRAQLLATALLGLSGIFLYNLCFFGAMTHIPAGRAALFIALNPIVTALAAAVVLRERLTALRWGGIGLAFIGAAIVITRGDPLGALHDISQSLGVGELLMLGAISCWAAYTLIGKAALKGLSPIAATTYAALWGLFFLTLSSARQLGGIEWTAVGWQVWAALFYLGAFGTVFGFIWWYEGVKAIGASRAAVFNNLVPVFGVSLAALVLGEPVLASMVAGGVLVAAGVTLTNMVSPPAPPAK</sequence>
<evidence type="ECO:0000313" key="9">
    <source>
        <dbReference type="EMBL" id="MBB3117318.1"/>
    </source>
</evidence>
<dbReference type="InterPro" id="IPR037185">
    <property type="entry name" value="EmrE-like"/>
</dbReference>
<dbReference type="PANTHER" id="PTHR32322:SF2">
    <property type="entry name" value="EAMA DOMAIN-CONTAINING PROTEIN"/>
    <property type="match status" value="1"/>
</dbReference>
<evidence type="ECO:0000259" key="8">
    <source>
        <dbReference type="Pfam" id="PF00892"/>
    </source>
</evidence>
<evidence type="ECO:0000256" key="6">
    <source>
        <dbReference type="SAM" id="Phobius"/>
    </source>
</evidence>
<dbReference type="InterPro" id="IPR050638">
    <property type="entry name" value="AA-Vitamin_Transporters"/>
</dbReference>
<dbReference type="EMBL" id="JACHXD010000001">
    <property type="protein sequence ID" value="MBB3117318.1"/>
    <property type="molecule type" value="Genomic_DNA"/>
</dbReference>
<dbReference type="InterPro" id="IPR000620">
    <property type="entry name" value="EamA_dom"/>
</dbReference>
<accession>A0A7W5B6I9</accession>
<dbReference type="PANTHER" id="PTHR32322">
    <property type="entry name" value="INNER MEMBRANE TRANSPORTER"/>
    <property type="match status" value="1"/>
</dbReference>
<evidence type="ECO:0000256" key="1">
    <source>
        <dbReference type="ARBA" id="ARBA00004141"/>
    </source>
</evidence>
<dbReference type="AlphaFoldDB" id="A0A7W5B6I9"/>
<keyword evidence="7" id="KW-0732">Signal</keyword>
<organism evidence="9 10">
    <name type="scientific">Pseudoduganella violacea</name>
    <dbReference type="NCBI Taxonomy" id="1715466"/>
    <lineage>
        <taxon>Bacteria</taxon>
        <taxon>Pseudomonadati</taxon>
        <taxon>Pseudomonadota</taxon>
        <taxon>Betaproteobacteria</taxon>
        <taxon>Burkholderiales</taxon>
        <taxon>Oxalobacteraceae</taxon>
        <taxon>Telluria group</taxon>
        <taxon>Pseudoduganella</taxon>
    </lineage>
</organism>
<reference evidence="9 10" key="1">
    <citation type="submission" date="2020-08" db="EMBL/GenBank/DDBJ databases">
        <title>Genomic Encyclopedia of Type Strains, Phase III (KMG-III): the genomes of soil and plant-associated and newly described type strains.</title>
        <authorList>
            <person name="Whitman W."/>
        </authorList>
    </citation>
    <scope>NUCLEOTIDE SEQUENCE [LARGE SCALE GENOMIC DNA]</scope>
    <source>
        <strain evidence="9 10">CECT 8897</strain>
    </source>
</reference>
<comment type="caution">
    <text evidence="9">The sequence shown here is derived from an EMBL/GenBank/DDBJ whole genome shotgun (WGS) entry which is preliminary data.</text>
</comment>
<proteinExistence type="inferred from homology"/>
<feature type="transmembrane region" description="Helical" evidence="6">
    <location>
        <begin position="94"/>
        <end position="115"/>
    </location>
</feature>
<dbReference type="GO" id="GO:0016020">
    <property type="term" value="C:membrane"/>
    <property type="evidence" value="ECO:0007669"/>
    <property type="project" value="UniProtKB-SubCell"/>
</dbReference>
<feature type="transmembrane region" description="Helical" evidence="6">
    <location>
        <begin position="121"/>
        <end position="143"/>
    </location>
</feature>
<evidence type="ECO:0000256" key="4">
    <source>
        <dbReference type="ARBA" id="ARBA00022989"/>
    </source>
</evidence>
<feature type="domain" description="EamA" evidence="8">
    <location>
        <begin position="185"/>
        <end position="320"/>
    </location>
</feature>
<feature type="transmembrane region" description="Helical" evidence="6">
    <location>
        <begin position="247"/>
        <end position="267"/>
    </location>
</feature>
<evidence type="ECO:0000256" key="5">
    <source>
        <dbReference type="ARBA" id="ARBA00023136"/>
    </source>
</evidence>
<evidence type="ECO:0000256" key="7">
    <source>
        <dbReference type="SAM" id="SignalP"/>
    </source>
</evidence>
<comment type="similarity">
    <text evidence="2">Belongs to the EamA transporter family.</text>
</comment>
<feature type="transmembrane region" description="Helical" evidence="6">
    <location>
        <begin position="60"/>
        <end position="82"/>
    </location>
</feature>
<dbReference type="Pfam" id="PF00892">
    <property type="entry name" value="EamA"/>
    <property type="match status" value="2"/>
</dbReference>
<feature type="domain" description="EamA" evidence="8">
    <location>
        <begin position="37"/>
        <end position="166"/>
    </location>
</feature>
<dbReference type="SUPFAM" id="SSF103481">
    <property type="entry name" value="Multidrug resistance efflux transporter EmrE"/>
    <property type="match status" value="2"/>
</dbReference>
<feature type="signal peptide" evidence="7">
    <location>
        <begin position="1"/>
        <end position="22"/>
    </location>
</feature>
<feature type="transmembrane region" description="Helical" evidence="6">
    <location>
        <begin position="279"/>
        <end position="297"/>
    </location>
</feature>
<evidence type="ECO:0000256" key="2">
    <source>
        <dbReference type="ARBA" id="ARBA00007362"/>
    </source>
</evidence>
<comment type="subcellular location">
    <subcellularLocation>
        <location evidence="1">Membrane</location>
        <topology evidence="1">Multi-pass membrane protein</topology>
    </subcellularLocation>
</comment>
<protein>
    <submittedName>
        <fullName evidence="9">Drug/metabolite transporter (DMT)-like permease</fullName>
    </submittedName>
</protein>
<gene>
    <name evidence="9" type="ORF">FHS03_000337</name>
</gene>